<dbReference type="GO" id="GO:0005524">
    <property type="term" value="F:ATP binding"/>
    <property type="evidence" value="ECO:0007669"/>
    <property type="project" value="TreeGrafter"/>
</dbReference>
<sequence length="467" mass="50578">MARRRIYGVETEYGLVATVDGRRLPADEAGTRLFAPVAHRHATTNLFHRAGGRLYLDIGAHPEYATPECASASDLVTAQRAGDALLLALAADAEALEAEEGRATTFRLVRNNVDPYGNTWGSHENYLVGRSTDPRVLSDWLVPFLVSRLLVGGAGHWRRGRFALSQRGDVLADVVSNQTTRSRPLINTRDEPHADPERHRRLHVISGDTNCLEHPMWLVVVATELVLRRAESGGTPPVGPVDPLGALRTWNRDPDAGVASSSGGVVTARGLQRAYLAATQDQADDADETGPGWRAWRDLLDALDAGRPSGAEWDAKRRTIEAWRDRHGLADADPRLDALDLRWHELGLGADGQPRGLAARFQARHGVRHTTDAAVVAATRTAPGETRARVRGALLAAAQDARRDHAADWSSFEVRDLPGPDGRGPATVRLELPDPFDPAVPEASDLVSRMGAEPRLRALGGFVPPPG</sequence>
<gene>
    <name evidence="1" type="ORF">ET989_13755</name>
</gene>
<dbReference type="GO" id="GO:0010498">
    <property type="term" value="P:proteasomal protein catabolic process"/>
    <property type="evidence" value="ECO:0007669"/>
    <property type="project" value="InterPro"/>
</dbReference>
<organism evidence="1 2">
    <name type="scientific">Propioniciclava sinopodophylli</name>
    <dbReference type="NCBI Taxonomy" id="1837344"/>
    <lineage>
        <taxon>Bacteria</taxon>
        <taxon>Bacillati</taxon>
        <taxon>Actinomycetota</taxon>
        <taxon>Actinomycetes</taxon>
        <taxon>Propionibacteriales</taxon>
        <taxon>Propionibacteriaceae</taxon>
        <taxon>Propioniciclava</taxon>
    </lineage>
</organism>
<dbReference type="Proteomes" id="UP000292373">
    <property type="component" value="Unassembled WGS sequence"/>
</dbReference>
<protein>
    <submittedName>
        <fullName evidence="1">Pup--protein ligase</fullName>
    </submittedName>
</protein>
<dbReference type="OrthoDB" id="9760627at2"/>
<name>A0A4Q9KCV8_9ACTN</name>
<dbReference type="InterPro" id="IPR004347">
    <property type="entry name" value="Pup_ligase/deamidase"/>
</dbReference>
<dbReference type="RefSeq" id="WP_131169944.1">
    <property type="nucleotide sequence ID" value="NZ_SDMQ01000018.1"/>
</dbReference>
<dbReference type="EMBL" id="SDMQ01000018">
    <property type="protein sequence ID" value="TBT82749.1"/>
    <property type="molecule type" value="Genomic_DNA"/>
</dbReference>
<dbReference type="GO" id="GO:0019941">
    <property type="term" value="P:modification-dependent protein catabolic process"/>
    <property type="evidence" value="ECO:0007669"/>
    <property type="project" value="InterPro"/>
</dbReference>
<evidence type="ECO:0000313" key="2">
    <source>
        <dbReference type="Proteomes" id="UP000292373"/>
    </source>
</evidence>
<keyword evidence="1" id="KW-0436">Ligase</keyword>
<keyword evidence="2" id="KW-1185">Reference proteome</keyword>
<dbReference type="PANTHER" id="PTHR42307:SF2">
    <property type="entry name" value="PUP DEAMIDASE_DEPUPYLASE"/>
    <property type="match status" value="1"/>
</dbReference>
<dbReference type="GO" id="GO:0016874">
    <property type="term" value="F:ligase activity"/>
    <property type="evidence" value="ECO:0007669"/>
    <property type="project" value="UniProtKB-KW"/>
</dbReference>
<dbReference type="Pfam" id="PF03136">
    <property type="entry name" value="Pup_ligase"/>
    <property type="match status" value="1"/>
</dbReference>
<dbReference type="PANTHER" id="PTHR42307">
    <property type="entry name" value="PUP DEAMIDASE/DEPUPYLASE"/>
    <property type="match status" value="1"/>
</dbReference>
<accession>A0A4Q9KCV8</accession>
<reference evidence="1 2" key="1">
    <citation type="submission" date="2019-01" db="EMBL/GenBank/DDBJ databases">
        <title>Lactibacter flavus gen. nov., sp. nov., a novel bacterium of the family Propionibacteriaceae isolated from raw milk and dairy products.</title>
        <authorList>
            <person name="Huptas C."/>
            <person name="Wenning M."/>
            <person name="Breitenwieser F."/>
            <person name="Doll E."/>
            <person name="Von Neubeck M."/>
            <person name="Busse H.-J."/>
            <person name="Scherer S."/>
        </authorList>
    </citation>
    <scope>NUCLEOTIDE SEQUENCE [LARGE SCALE GENOMIC DNA]</scope>
    <source>
        <strain evidence="1 2">KCTC 33808</strain>
    </source>
</reference>
<comment type="caution">
    <text evidence="1">The sequence shown here is derived from an EMBL/GenBank/DDBJ whole genome shotgun (WGS) entry which is preliminary data.</text>
</comment>
<dbReference type="GO" id="GO:0070490">
    <property type="term" value="P:protein pupylation"/>
    <property type="evidence" value="ECO:0007669"/>
    <property type="project" value="TreeGrafter"/>
</dbReference>
<dbReference type="AlphaFoldDB" id="A0A4Q9KCV8"/>
<proteinExistence type="predicted"/>
<evidence type="ECO:0000313" key="1">
    <source>
        <dbReference type="EMBL" id="TBT82749.1"/>
    </source>
</evidence>